<dbReference type="Proteomes" id="UP000053411">
    <property type="component" value="Unassembled WGS sequence"/>
</dbReference>
<dbReference type="Gene3D" id="3.40.50.150">
    <property type="entry name" value="Vaccinia Virus protein VP39"/>
    <property type="match status" value="1"/>
</dbReference>
<dbReference type="STRING" id="1442371.A0A0D2IZ73"/>
<keyword evidence="3" id="KW-1185">Reference proteome</keyword>
<reference evidence="2 3" key="1">
    <citation type="submission" date="2015-01" db="EMBL/GenBank/DDBJ databases">
        <title>The Genome Sequence of Fonsecaea multimorphosa CBS 102226.</title>
        <authorList>
            <consortium name="The Broad Institute Genomics Platform"/>
            <person name="Cuomo C."/>
            <person name="de Hoog S."/>
            <person name="Gorbushina A."/>
            <person name="Stielow B."/>
            <person name="Teixiera M."/>
            <person name="Abouelleil A."/>
            <person name="Chapman S.B."/>
            <person name="Priest M."/>
            <person name="Young S.K."/>
            <person name="Wortman J."/>
            <person name="Nusbaum C."/>
            <person name="Birren B."/>
        </authorList>
    </citation>
    <scope>NUCLEOTIDE SEQUENCE [LARGE SCALE GENOMIC DNA]</scope>
    <source>
        <strain evidence="2 3">CBS 102226</strain>
    </source>
</reference>
<name>A0A0D2IZ73_9EURO</name>
<evidence type="ECO:0000259" key="1">
    <source>
        <dbReference type="Pfam" id="PF13847"/>
    </source>
</evidence>
<dbReference type="PANTHER" id="PTHR43591">
    <property type="entry name" value="METHYLTRANSFERASE"/>
    <property type="match status" value="1"/>
</dbReference>
<dbReference type="OrthoDB" id="417697at2759"/>
<dbReference type="InterPro" id="IPR029063">
    <property type="entry name" value="SAM-dependent_MTases_sf"/>
</dbReference>
<dbReference type="PANTHER" id="PTHR43591:SF110">
    <property type="entry name" value="RHODANESE DOMAIN-CONTAINING PROTEIN"/>
    <property type="match status" value="1"/>
</dbReference>
<dbReference type="VEuPathDB" id="FungiDB:Z520_02485"/>
<feature type="domain" description="Methyltransferase" evidence="1">
    <location>
        <begin position="55"/>
        <end position="168"/>
    </location>
</feature>
<gene>
    <name evidence="2" type="ORF">Z520_02485</name>
</gene>
<sequence length="287" mass="32445">MAGTKSEQDDGYFFSRNFLSSARLTAQHFLWIPKNGFLLHPAVEQRLSQVATPEVVDVATGNGIVALTLAHDHPNSKVVALDISDEQYPHAWTRPANIEFGSWNFLDPVPEQFWERFDVVHIRAVCSSLFGRDKAEILEKLIKMLKPGGYLQWHECCSNMIGVLDEHSSLNHSSELTDYFEVLDRYTGGLSSARQFDDLDKVFKDKGLVDVEKRVSKVVPHLLKHETDLILMSNHEVMGTLRRRNEHAPEVMRELEEAQAKMSAEVASGKCFIYLMAVFVGRKTGGD</sequence>
<dbReference type="SUPFAM" id="SSF53335">
    <property type="entry name" value="S-adenosyl-L-methionine-dependent methyltransferases"/>
    <property type="match status" value="1"/>
</dbReference>
<dbReference type="AlphaFoldDB" id="A0A0D2IZ73"/>
<proteinExistence type="predicted"/>
<evidence type="ECO:0000313" key="3">
    <source>
        <dbReference type="Proteomes" id="UP000053411"/>
    </source>
</evidence>
<dbReference type="RefSeq" id="XP_016636469.1">
    <property type="nucleotide sequence ID" value="XM_016772999.1"/>
</dbReference>
<protein>
    <recommendedName>
        <fullName evidence="1">Methyltransferase domain-containing protein</fullName>
    </recommendedName>
</protein>
<dbReference type="Pfam" id="PF13847">
    <property type="entry name" value="Methyltransf_31"/>
    <property type="match status" value="1"/>
</dbReference>
<organism evidence="2 3">
    <name type="scientific">Fonsecaea multimorphosa CBS 102226</name>
    <dbReference type="NCBI Taxonomy" id="1442371"/>
    <lineage>
        <taxon>Eukaryota</taxon>
        <taxon>Fungi</taxon>
        <taxon>Dikarya</taxon>
        <taxon>Ascomycota</taxon>
        <taxon>Pezizomycotina</taxon>
        <taxon>Eurotiomycetes</taxon>
        <taxon>Chaetothyriomycetidae</taxon>
        <taxon>Chaetothyriales</taxon>
        <taxon>Herpotrichiellaceae</taxon>
        <taxon>Fonsecaea</taxon>
    </lineage>
</organism>
<dbReference type="EMBL" id="KN848064">
    <property type="protein sequence ID" value="KIY02347.1"/>
    <property type="molecule type" value="Genomic_DNA"/>
</dbReference>
<dbReference type="CDD" id="cd02440">
    <property type="entry name" value="AdoMet_MTases"/>
    <property type="match status" value="1"/>
</dbReference>
<dbReference type="GeneID" id="27708231"/>
<evidence type="ECO:0000313" key="2">
    <source>
        <dbReference type="EMBL" id="KIY02347.1"/>
    </source>
</evidence>
<accession>A0A0D2IZ73</accession>
<dbReference type="InterPro" id="IPR025714">
    <property type="entry name" value="Methyltranfer_dom"/>
</dbReference>